<organism evidence="2 3">
    <name type="scientific">Diploptera punctata</name>
    <name type="common">Pacific beetle cockroach</name>
    <dbReference type="NCBI Taxonomy" id="6984"/>
    <lineage>
        <taxon>Eukaryota</taxon>
        <taxon>Metazoa</taxon>
        <taxon>Ecdysozoa</taxon>
        <taxon>Arthropoda</taxon>
        <taxon>Hexapoda</taxon>
        <taxon>Insecta</taxon>
        <taxon>Pterygota</taxon>
        <taxon>Neoptera</taxon>
        <taxon>Polyneoptera</taxon>
        <taxon>Dictyoptera</taxon>
        <taxon>Blattodea</taxon>
        <taxon>Blaberoidea</taxon>
        <taxon>Blaberidae</taxon>
        <taxon>Diplopterinae</taxon>
        <taxon>Diploptera</taxon>
    </lineage>
</organism>
<sequence length="54" mass="6071">SPDGRIQMVYVYLSLYFLIFRAIAVTLCAASINKESREPKNILYSIPSPAYTGE</sequence>
<evidence type="ECO:0000313" key="3">
    <source>
        <dbReference type="Proteomes" id="UP001233999"/>
    </source>
</evidence>
<evidence type="ECO:0000313" key="2">
    <source>
        <dbReference type="EMBL" id="KAJ9600353.1"/>
    </source>
</evidence>
<feature type="transmembrane region" description="Helical" evidence="1">
    <location>
        <begin position="12"/>
        <end position="32"/>
    </location>
</feature>
<feature type="non-terminal residue" evidence="2">
    <location>
        <position position="1"/>
    </location>
</feature>
<dbReference type="Pfam" id="PF06151">
    <property type="entry name" value="Trehalose_recp"/>
    <property type="match status" value="1"/>
</dbReference>
<keyword evidence="3" id="KW-1185">Reference proteome</keyword>
<dbReference type="Proteomes" id="UP001233999">
    <property type="component" value="Unassembled WGS sequence"/>
</dbReference>
<dbReference type="GO" id="GO:0016020">
    <property type="term" value="C:membrane"/>
    <property type="evidence" value="ECO:0007669"/>
    <property type="project" value="InterPro"/>
</dbReference>
<dbReference type="GO" id="GO:0008527">
    <property type="term" value="F:taste receptor activity"/>
    <property type="evidence" value="ECO:0007669"/>
    <property type="project" value="InterPro"/>
</dbReference>
<gene>
    <name evidence="2" type="ORF">L9F63_009350</name>
</gene>
<proteinExistence type="predicted"/>
<comment type="caution">
    <text evidence="2">The sequence shown here is derived from an EMBL/GenBank/DDBJ whole genome shotgun (WGS) entry which is preliminary data.</text>
</comment>
<dbReference type="EMBL" id="JASPKZ010000427">
    <property type="protein sequence ID" value="KAJ9600353.1"/>
    <property type="molecule type" value="Genomic_DNA"/>
</dbReference>
<keyword evidence="1" id="KW-0472">Membrane</keyword>
<evidence type="ECO:0000256" key="1">
    <source>
        <dbReference type="SAM" id="Phobius"/>
    </source>
</evidence>
<dbReference type="AlphaFoldDB" id="A0AAD8AMF5"/>
<protein>
    <submittedName>
        <fullName evidence="2">Uncharacterized protein</fullName>
    </submittedName>
</protein>
<reference evidence="2" key="2">
    <citation type="submission" date="2023-05" db="EMBL/GenBank/DDBJ databases">
        <authorList>
            <person name="Fouks B."/>
        </authorList>
    </citation>
    <scope>NUCLEOTIDE SEQUENCE</scope>
    <source>
        <strain evidence="2">Stay&amp;Tobe</strain>
        <tissue evidence="2">Testes</tissue>
    </source>
</reference>
<feature type="non-terminal residue" evidence="2">
    <location>
        <position position="54"/>
    </location>
</feature>
<reference evidence="2" key="1">
    <citation type="journal article" date="2023" name="IScience">
        <title>Live-bearing cockroach genome reveals convergent evolutionary mechanisms linked to viviparity in insects and beyond.</title>
        <authorList>
            <person name="Fouks B."/>
            <person name="Harrison M.C."/>
            <person name="Mikhailova A.A."/>
            <person name="Marchal E."/>
            <person name="English S."/>
            <person name="Carruthers M."/>
            <person name="Jennings E.C."/>
            <person name="Chiamaka E.L."/>
            <person name="Frigard R.A."/>
            <person name="Pippel M."/>
            <person name="Attardo G.M."/>
            <person name="Benoit J.B."/>
            <person name="Bornberg-Bauer E."/>
            <person name="Tobe S.S."/>
        </authorList>
    </citation>
    <scope>NUCLEOTIDE SEQUENCE</scope>
    <source>
        <strain evidence="2">Stay&amp;Tobe</strain>
    </source>
</reference>
<dbReference type="InterPro" id="IPR009318">
    <property type="entry name" value="Gustatory_rcpt"/>
</dbReference>
<accession>A0AAD8AMF5</accession>
<name>A0AAD8AMF5_DIPPU</name>
<keyword evidence="1" id="KW-0812">Transmembrane</keyword>
<keyword evidence="1" id="KW-1133">Transmembrane helix</keyword>